<evidence type="ECO:0000256" key="1">
    <source>
        <dbReference type="SAM" id="MobiDB-lite"/>
    </source>
</evidence>
<name>A0A4Y2G2I6_ARAVE</name>
<sequence>MKKVYSEMPLTIPQLIERKKLTEDDDEAVMRCMLAPWLLYLRNSPTERSTEAIYIQISDVSFTPEQIRGSSKGTNRSDFDQKERIR</sequence>
<organism evidence="2 3">
    <name type="scientific">Araneus ventricosus</name>
    <name type="common">Orbweaver spider</name>
    <name type="synonym">Epeira ventricosa</name>
    <dbReference type="NCBI Taxonomy" id="182803"/>
    <lineage>
        <taxon>Eukaryota</taxon>
        <taxon>Metazoa</taxon>
        <taxon>Ecdysozoa</taxon>
        <taxon>Arthropoda</taxon>
        <taxon>Chelicerata</taxon>
        <taxon>Arachnida</taxon>
        <taxon>Araneae</taxon>
        <taxon>Araneomorphae</taxon>
        <taxon>Entelegynae</taxon>
        <taxon>Araneoidea</taxon>
        <taxon>Araneidae</taxon>
        <taxon>Araneus</taxon>
    </lineage>
</organism>
<keyword evidence="3" id="KW-1185">Reference proteome</keyword>
<comment type="caution">
    <text evidence="2">The sequence shown here is derived from an EMBL/GenBank/DDBJ whole genome shotgun (WGS) entry which is preliminary data.</text>
</comment>
<reference evidence="2 3" key="1">
    <citation type="journal article" date="2019" name="Sci. Rep.">
        <title>Orb-weaving spider Araneus ventricosus genome elucidates the spidroin gene catalogue.</title>
        <authorList>
            <person name="Kono N."/>
            <person name="Nakamura H."/>
            <person name="Ohtoshi R."/>
            <person name="Moran D.A.P."/>
            <person name="Shinohara A."/>
            <person name="Yoshida Y."/>
            <person name="Fujiwara M."/>
            <person name="Mori M."/>
            <person name="Tomita M."/>
            <person name="Arakawa K."/>
        </authorList>
    </citation>
    <scope>NUCLEOTIDE SEQUENCE [LARGE SCALE GENOMIC DNA]</scope>
</reference>
<feature type="compositionally biased region" description="Polar residues" evidence="1">
    <location>
        <begin position="65"/>
        <end position="74"/>
    </location>
</feature>
<dbReference type="AlphaFoldDB" id="A0A4Y2G2I6"/>
<evidence type="ECO:0000313" key="2">
    <source>
        <dbReference type="EMBL" id="GBM47823.1"/>
    </source>
</evidence>
<gene>
    <name evidence="2" type="ORF">AVEN_260093_1</name>
</gene>
<feature type="compositionally biased region" description="Basic and acidic residues" evidence="1">
    <location>
        <begin position="75"/>
        <end position="86"/>
    </location>
</feature>
<accession>A0A4Y2G2I6</accession>
<feature type="region of interest" description="Disordered" evidence="1">
    <location>
        <begin position="65"/>
        <end position="86"/>
    </location>
</feature>
<proteinExistence type="predicted"/>
<protein>
    <submittedName>
        <fullName evidence="2">Uncharacterized protein</fullName>
    </submittedName>
</protein>
<dbReference type="EMBL" id="BGPR01001193">
    <property type="protein sequence ID" value="GBM47823.1"/>
    <property type="molecule type" value="Genomic_DNA"/>
</dbReference>
<dbReference type="Proteomes" id="UP000499080">
    <property type="component" value="Unassembled WGS sequence"/>
</dbReference>
<evidence type="ECO:0000313" key="3">
    <source>
        <dbReference type="Proteomes" id="UP000499080"/>
    </source>
</evidence>